<comment type="caution">
    <text evidence="2">The sequence shown here is derived from an EMBL/GenBank/DDBJ whole genome shotgun (WGS) entry which is preliminary data.</text>
</comment>
<feature type="transmembrane region" description="Helical" evidence="1">
    <location>
        <begin position="21"/>
        <end position="39"/>
    </location>
</feature>
<reference evidence="2 3" key="1">
    <citation type="journal article" date="2016" name="Nat. Commun.">
        <title>Thousands of microbial genomes shed light on interconnected biogeochemical processes in an aquifer system.</title>
        <authorList>
            <person name="Anantharaman K."/>
            <person name="Brown C.T."/>
            <person name="Hug L.A."/>
            <person name="Sharon I."/>
            <person name="Castelle C.J."/>
            <person name="Probst A.J."/>
            <person name="Thomas B.C."/>
            <person name="Singh A."/>
            <person name="Wilkins M.J."/>
            <person name="Karaoz U."/>
            <person name="Brodie E.L."/>
            <person name="Williams K.H."/>
            <person name="Hubbard S.S."/>
            <person name="Banfield J.F."/>
        </authorList>
    </citation>
    <scope>NUCLEOTIDE SEQUENCE [LARGE SCALE GENOMIC DNA]</scope>
</reference>
<keyword evidence="1" id="KW-1133">Transmembrane helix</keyword>
<protein>
    <recommendedName>
        <fullName evidence="4">PrgI family protein</fullName>
    </recommendedName>
</protein>
<dbReference type="Pfam" id="PF12666">
    <property type="entry name" value="PrgI"/>
    <property type="match status" value="1"/>
</dbReference>
<dbReference type="AlphaFoldDB" id="A0A1G2E2M4"/>
<dbReference type="EMBL" id="MHLZ01000012">
    <property type="protein sequence ID" value="OGZ20096.1"/>
    <property type="molecule type" value="Genomic_DNA"/>
</dbReference>
<evidence type="ECO:0008006" key="4">
    <source>
        <dbReference type="Google" id="ProtNLM"/>
    </source>
</evidence>
<sequence length="136" mass="15679">MEFTVPQFIEKEAKIVGPLTFKQFIFVGIGGGICFFLFFTIPIYIFIPLAIIVMGAGTGLAFLKIQSIPLPNYIKNFFFFLFKPKAYLWKKKNLPPKFFNQEKTIEQPAIEKNTSLLKISKRSRLNELSTEIESKM</sequence>
<evidence type="ECO:0000313" key="2">
    <source>
        <dbReference type="EMBL" id="OGZ20096.1"/>
    </source>
</evidence>
<gene>
    <name evidence="2" type="ORF">A2626_01475</name>
</gene>
<keyword evidence="1" id="KW-0472">Membrane</keyword>
<organism evidence="2 3">
    <name type="scientific">Candidatus Nealsonbacteria bacterium RIFCSPHIGHO2_01_FULL_38_55</name>
    <dbReference type="NCBI Taxonomy" id="1801664"/>
    <lineage>
        <taxon>Bacteria</taxon>
        <taxon>Candidatus Nealsoniibacteriota</taxon>
    </lineage>
</organism>
<evidence type="ECO:0000313" key="3">
    <source>
        <dbReference type="Proteomes" id="UP000177360"/>
    </source>
</evidence>
<proteinExistence type="predicted"/>
<keyword evidence="1" id="KW-0812">Transmembrane</keyword>
<name>A0A1G2E2M4_9BACT</name>
<dbReference type="InterPro" id="IPR024414">
    <property type="entry name" value="Uncharacterised_PrgI"/>
</dbReference>
<dbReference type="Proteomes" id="UP000177360">
    <property type="component" value="Unassembled WGS sequence"/>
</dbReference>
<evidence type="ECO:0000256" key="1">
    <source>
        <dbReference type="SAM" id="Phobius"/>
    </source>
</evidence>
<accession>A0A1G2E2M4</accession>